<dbReference type="Proteomes" id="UP000294192">
    <property type="component" value="Unassembled WGS sequence"/>
</dbReference>
<sequence>MKIKYKQENFTLSNLTIKEASKKIKKKIKTSEYWKWISEKHEINYIINFLGPLLLDDENKKFFKNVTIYDLFNIYYIDFIIKNDLLVMCQKIERYLKVSMLEEIPSIFLKEKSKTLGSKVEFYSKKHLDDSQRYKIMNHFVKIVNTDFKTVKDFQNFLKSVKRIRNFCAHGFNKAKYYNWNSDYSQGTYRSVGKYYFKYDLLQLLNGSTRGSVLDFKENLIDIFENRPFSTNELNVLICKRYIGSNTPYSFDWNKYSNKKTDKFSLNKFLQANSPYKKIKNTTDFSEL</sequence>
<organism evidence="1 2">
    <name type="scientific">Mycoplasma marinum</name>
    <dbReference type="NCBI Taxonomy" id="1937190"/>
    <lineage>
        <taxon>Bacteria</taxon>
        <taxon>Bacillati</taxon>
        <taxon>Mycoplasmatota</taxon>
        <taxon>Mollicutes</taxon>
        <taxon>Mycoplasmataceae</taxon>
        <taxon>Mycoplasma</taxon>
    </lineage>
</organism>
<comment type="caution">
    <text evidence="1">The sequence shown here is derived from an EMBL/GenBank/DDBJ whole genome shotgun (WGS) entry which is preliminary data.</text>
</comment>
<dbReference type="RefSeq" id="WP_131598477.1">
    <property type="nucleotide sequence ID" value="NZ_CBDBYK010000001.1"/>
</dbReference>
<protein>
    <submittedName>
        <fullName evidence="1">Uncharacterized protein</fullName>
    </submittedName>
</protein>
<accession>A0A4R0XLY3</accession>
<dbReference type="OrthoDB" id="9827118at2"/>
<dbReference type="AlphaFoldDB" id="A0A4R0XLY3"/>
<gene>
    <name evidence="1" type="ORF">C4B24_01010</name>
</gene>
<evidence type="ECO:0000313" key="1">
    <source>
        <dbReference type="EMBL" id="TCG11716.1"/>
    </source>
</evidence>
<reference evidence="1 2" key="1">
    <citation type="submission" date="2018-02" db="EMBL/GenBank/DDBJ databases">
        <title>Mycoplasma marinum and Mycoplasma todarodis sp. nov., moderately halophilic and psychrotolerant mycoplasmas isolated from cephalopods.</title>
        <authorList>
            <person name="Viver T."/>
        </authorList>
    </citation>
    <scope>NUCLEOTIDE SEQUENCE [LARGE SCALE GENOMIC DNA]</scope>
    <source>
        <strain evidence="1 2">PE</strain>
    </source>
</reference>
<name>A0A4R0XLY3_9MOLU</name>
<keyword evidence="2" id="KW-1185">Reference proteome</keyword>
<evidence type="ECO:0000313" key="2">
    <source>
        <dbReference type="Proteomes" id="UP000294192"/>
    </source>
</evidence>
<dbReference type="EMBL" id="PSZO01000003">
    <property type="protein sequence ID" value="TCG11716.1"/>
    <property type="molecule type" value="Genomic_DNA"/>
</dbReference>
<proteinExistence type="predicted"/>